<evidence type="ECO:0000256" key="2">
    <source>
        <dbReference type="ARBA" id="ARBA00022692"/>
    </source>
</evidence>
<evidence type="ECO:0000256" key="3">
    <source>
        <dbReference type="ARBA" id="ARBA00022989"/>
    </source>
</evidence>
<reference evidence="7" key="2">
    <citation type="submission" date="2021-09" db="EMBL/GenBank/DDBJ databases">
        <authorList>
            <person name="Gilroy R."/>
        </authorList>
    </citation>
    <scope>NUCLEOTIDE SEQUENCE</scope>
    <source>
        <strain evidence="7">ChiBcec21-2208</strain>
    </source>
</reference>
<dbReference type="EMBL" id="DYVE01000329">
    <property type="protein sequence ID" value="HJG29537.1"/>
    <property type="molecule type" value="Genomic_DNA"/>
</dbReference>
<dbReference type="GO" id="GO:0016020">
    <property type="term" value="C:membrane"/>
    <property type="evidence" value="ECO:0007669"/>
    <property type="project" value="UniProtKB-SubCell"/>
</dbReference>
<name>A0A921IMA4_9FIRM</name>
<evidence type="ECO:0000256" key="5">
    <source>
        <dbReference type="SAM" id="MobiDB-lite"/>
    </source>
</evidence>
<sequence length="169" mass="17478">MAAAGAFRAAFGWLGWLILAWVGCMVLDWISGSAAAAAKGNWSSAVAHAGIWHKGGMIVVVLVAALADCVLGLAMQHLPALGIDYTVLVLPVILVWYIFTELGSIAENATDMGAPSPPGSPSSWPPASNWPSSRSTGPTIPLTSNSNPPACKESLQVGGFLCHSLCHSL</sequence>
<proteinExistence type="predicted"/>
<feature type="transmembrane region" description="Helical" evidence="6">
    <location>
        <begin position="81"/>
        <end position="99"/>
    </location>
</feature>
<protein>
    <submittedName>
        <fullName evidence="7">Phage holin family protein</fullName>
    </submittedName>
</protein>
<keyword evidence="2 6" id="KW-0812">Transmembrane</keyword>
<keyword evidence="3 6" id="KW-1133">Transmembrane helix</keyword>
<gene>
    <name evidence="7" type="ORF">K8V20_12940</name>
</gene>
<keyword evidence="4 6" id="KW-0472">Membrane</keyword>
<evidence type="ECO:0000313" key="8">
    <source>
        <dbReference type="Proteomes" id="UP000782880"/>
    </source>
</evidence>
<evidence type="ECO:0000256" key="1">
    <source>
        <dbReference type="ARBA" id="ARBA00004141"/>
    </source>
</evidence>
<accession>A0A921IMA4</accession>
<dbReference type="InterPro" id="IPR006480">
    <property type="entry name" value="Phage_holin_4_1"/>
</dbReference>
<dbReference type="Proteomes" id="UP000782880">
    <property type="component" value="Unassembled WGS sequence"/>
</dbReference>
<feature type="region of interest" description="Disordered" evidence="5">
    <location>
        <begin position="110"/>
        <end position="145"/>
    </location>
</feature>
<dbReference type="AlphaFoldDB" id="A0A921IMA4"/>
<organism evidence="7 8">
    <name type="scientific">Subdoligranulum variabile</name>
    <dbReference type="NCBI Taxonomy" id="214851"/>
    <lineage>
        <taxon>Bacteria</taxon>
        <taxon>Bacillati</taxon>
        <taxon>Bacillota</taxon>
        <taxon>Clostridia</taxon>
        <taxon>Eubacteriales</taxon>
        <taxon>Oscillospiraceae</taxon>
        <taxon>Subdoligranulum</taxon>
    </lineage>
</organism>
<feature type="transmembrane region" description="Helical" evidence="6">
    <location>
        <begin position="51"/>
        <end position="74"/>
    </location>
</feature>
<dbReference type="Pfam" id="PF05105">
    <property type="entry name" value="Phage_holin_4_1"/>
    <property type="match status" value="1"/>
</dbReference>
<feature type="compositionally biased region" description="Polar residues" evidence="5">
    <location>
        <begin position="134"/>
        <end position="145"/>
    </location>
</feature>
<evidence type="ECO:0000256" key="4">
    <source>
        <dbReference type="ARBA" id="ARBA00023136"/>
    </source>
</evidence>
<evidence type="ECO:0000313" key="7">
    <source>
        <dbReference type="EMBL" id="HJG29537.1"/>
    </source>
</evidence>
<comment type="subcellular location">
    <subcellularLocation>
        <location evidence="1">Membrane</location>
        <topology evidence="1">Multi-pass membrane protein</topology>
    </subcellularLocation>
</comment>
<evidence type="ECO:0000256" key="6">
    <source>
        <dbReference type="SAM" id="Phobius"/>
    </source>
</evidence>
<reference evidence="7" key="1">
    <citation type="journal article" date="2021" name="PeerJ">
        <title>Extensive microbial diversity within the chicken gut microbiome revealed by metagenomics and culture.</title>
        <authorList>
            <person name="Gilroy R."/>
            <person name="Ravi A."/>
            <person name="Getino M."/>
            <person name="Pursley I."/>
            <person name="Horton D.L."/>
            <person name="Alikhan N.F."/>
            <person name="Baker D."/>
            <person name="Gharbi K."/>
            <person name="Hall N."/>
            <person name="Watson M."/>
            <person name="Adriaenssens E.M."/>
            <person name="Foster-Nyarko E."/>
            <person name="Jarju S."/>
            <person name="Secka A."/>
            <person name="Antonio M."/>
            <person name="Oren A."/>
            <person name="Chaudhuri R.R."/>
            <person name="La Ragione R."/>
            <person name="Hildebrand F."/>
            <person name="Pallen M.J."/>
        </authorList>
    </citation>
    <scope>NUCLEOTIDE SEQUENCE</scope>
    <source>
        <strain evidence="7">ChiBcec21-2208</strain>
    </source>
</reference>
<comment type="caution">
    <text evidence="7">The sequence shown here is derived from an EMBL/GenBank/DDBJ whole genome shotgun (WGS) entry which is preliminary data.</text>
</comment>
<feature type="compositionally biased region" description="Pro residues" evidence="5">
    <location>
        <begin position="115"/>
        <end position="124"/>
    </location>
</feature>